<sequence length="131" mass="14136">MKLTLPLKKKLLKKKGGISPRQSETVSTASCSQSNNYLSDPLSPSSMISSSSSRRNNNNDDSATSVELDDGTPSHSALNDLHRVLKLIEAERHLAAHQLFTHARERIVSNATASTDTSLASARTLLNAKGH</sequence>
<feature type="compositionally biased region" description="Low complexity" evidence="1">
    <location>
        <begin position="38"/>
        <end position="62"/>
    </location>
</feature>
<feature type="compositionally biased region" description="Polar residues" evidence="1">
    <location>
        <begin position="20"/>
        <end position="37"/>
    </location>
</feature>
<feature type="region of interest" description="Disordered" evidence="1">
    <location>
        <begin position="1"/>
        <end position="76"/>
    </location>
</feature>
<comment type="caution">
    <text evidence="2">The sequence shown here is derived from an EMBL/GenBank/DDBJ whole genome shotgun (WGS) entry which is preliminary data.</text>
</comment>
<protein>
    <submittedName>
        <fullName evidence="2">Uncharacterized protein</fullName>
    </submittedName>
</protein>
<evidence type="ECO:0000313" key="2">
    <source>
        <dbReference type="EMBL" id="KAK1732328.1"/>
    </source>
</evidence>
<gene>
    <name evidence="2" type="ORF">QTG54_016995</name>
</gene>
<feature type="compositionally biased region" description="Basic residues" evidence="1">
    <location>
        <begin position="7"/>
        <end position="16"/>
    </location>
</feature>
<dbReference type="EMBL" id="JATAAI010000073">
    <property type="protein sequence ID" value="KAK1732328.1"/>
    <property type="molecule type" value="Genomic_DNA"/>
</dbReference>
<organism evidence="2 3">
    <name type="scientific">Skeletonema marinoi</name>
    <dbReference type="NCBI Taxonomy" id="267567"/>
    <lineage>
        <taxon>Eukaryota</taxon>
        <taxon>Sar</taxon>
        <taxon>Stramenopiles</taxon>
        <taxon>Ochrophyta</taxon>
        <taxon>Bacillariophyta</taxon>
        <taxon>Coscinodiscophyceae</taxon>
        <taxon>Thalassiosirophycidae</taxon>
        <taxon>Thalassiosirales</taxon>
        <taxon>Skeletonemataceae</taxon>
        <taxon>Skeletonema</taxon>
        <taxon>Skeletonema marinoi-dohrnii complex</taxon>
    </lineage>
</organism>
<dbReference type="Proteomes" id="UP001224775">
    <property type="component" value="Unassembled WGS sequence"/>
</dbReference>
<dbReference type="AlphaFoldDB" id="A0AAD9D427"/>
<feature type="non-terminal residue" evidence="2">
    <location>
        <position position="131"/>
    </location>
</feature>
<proteinExistence type="predicted"/>
<evidence type="ECO:0000256" key="1">
    <source>
        <dbReference type="SAM" id="MobiDB-lite"/>
    </source>
</evidence>
<reference evidence="2" key="1">
    <citation type="submission" date="2023-06" db="EMBL/GenBank/DDBJ databases">
        <title>Survivors Of The Sea: Transcriptome response of Skeletonema marinoi to long-term dormancy.</title>
        <authorList>
            <person name="Pinder M.I.M."/>
            <person name="Kourtchenko O."/>
            <person name="Robertson E.K."/>
            <person name="Larsson T."/>
            <person name="Maumus F."/>
            <person name="Osuna-Cruz C.M."/>
            <person name="Vancaester E."/>
            <person name="Stenow R."/>
            <person name="Vandepoele K."/>
            <person name="Ploug H."/>
            <person name="Bruchert V."/>
            <person name="Godhe A."/>
            <person name="Topel M."/>
        </authorList>
    </citation>
    <scope>NUCLEOTIDE SEQUENCE</scope>
    <source>
        <strain evidence="2">R05AC</strain>
    </source>
</reference>
<name>A0AAD9D427_9STRA</name>
<accession>A0AAD9D427</accession>
<evidence type="ECO:0000313" key="3">
    <source>
        <dbReference type="Proteomes" id="UP001224775"/>
    </source>
</evidence>
<keyword evidence="3" id="KW-1185">Reference proteome</keyword>